<feature type="signal peptide" evidence="1">
    <location>
        <begin position="1"/>
        <end position="30"/>
    </location>
</feature>
<keyword evidence="3" id="KW-1185">Reference proteome</keyword>
<dbReference type="Proteomes" id="UP001432027">
    <property type="component" value="Unassembled WGS sequence"/>
</dbReference>
<name>A0AAV5SJ93_9BILA</name>
<sequence length="229" mass="25603">MPRWSLRLGWPPSDILLFVLFLTAIASSIAQHLPIERPTVPRFHGGSSSSSSISAVTGVSHYDDPPVSFGQHTVKCYSCMSSLYGAIWENHLAFLYKKPRNFTNTCDNIAVHPEGVPAVHCTSICLSMSEESNIAGARVKTHIRGCMSDLLINGFNTTIVQWYRWLHRDSCRMYRKKELFKLPGDFNDDSMIEVCTCYDNNCNGTNSSSFPSSSLALLLLLSLLHLLRL</sequence>
<keyword evidence="1" id="KW-0732">Signal</keyword>
<dbReference type="PANTHER" id="PTHR34722:SF1">
    <property type="entry name" value="HOMOLOG OF ODR-2 (TWO)"/>
    <property type="match status" value="1"/>
</dbReference>
<dbReference type="PANTHER" id="PTHR34722">
    <property type="entry name" value="HOMOLOG OF ODR-2 (TWO)-RELATED"/>
    <property type="match status" value="1"/>
</dbReference>
<organism evidence="2 3">
    <name type="scientific">Pristionchus entomophagus</name>
    <dbReference type="NCBI Taxonomy" id="358040"/>
    <lineage>
        <taxon>Eukaryota</taxon>
        <taxon>Metazoa</taxon>
        <taxon>Ecdysozoa</taxon>
        <taxon>Nematoda</taxon>
        <taxon>Chromadorea</taxon>
        <taxon>Rhabditida</taxon>
        <taxon>Rhabditina</taxon>
        <taxon>Diplogasteromorpha</taxon>
        <taxon>Diplogasteroidea</taxon>
        <taxon>Neodiplogasteridae</taxon>
        <taxon>Pristionchus</taxon>
    </lineage>
</organism>
<dbReference type="EMBL" id="BTSX01000001">
    <property type="protein sequence ID" value="GMS80713.1"/>
    <property type="molecule type" value="Genomic_DNA"/>
</dbReference>
<dbReference type="AlphaFoldDB" id="A0AAV5SJ93"/>
<accession>A0AAV5SJ93</accession>
<proteinExistence type="predicted"/>
<evidence type="ECO:0000313" key="3">
    <source>
        <dbReference type="Proteomes" id="UP001432027"/>
    </source>
</evidence>
<dbReference type="InterPro" id="IPR010558">
    <property type="entry name" value="Ly-6-related"/>
</dbReference>
<feature type="chain" id="PRO_5043988920" evidence="1">
    <location>
        <begin position="31"/>
        <end position="229"/>
    </location>
</feature>
<reference evidence="2" key="1">
    <citation type="submission" date="2023-10" db="EMBL/GenBank/DDBJ databases">
        <title>Genome assembly of Pristionchus species.</title>
        <authorList>
            <person name="Yoshida K."/>
            <person name="Sommer R.J."/>
        </authorList>
    </citation>
    <scope>NUCLEOTIDE SEQUENCE</scope>
    <source>
        <strain evidence="2">RS0144</strain>
    </source>
</reference>
<protein>
    <submittedName>
        <fullName evidence="2">Uncharacterized protein</fullName>
    </submittedName>
</protein>
<evidence type="ECO:0000313" key="2">
    <source>
        <dbReference type="EMBL" id="GMS80713.1"/>
    </source>
</evidence>
<dbReference type="GO" id="GO:0043025">
    <property type="term" value="C:neuronal cell body"/>
    <property type="evidence" value="ECO:0007669"/>
    <property type="project" value="TreeGrafter"/>
</dbReference>
<dbReference type="Pfam" id="PF06579">
    <property type="entry name" value="Ly-6_related"/>
    <property type="match status" value="1"/>
</dbReference>
<evidence type="ECO:0000256" key="1">
    <source>
        <dbReference type="SAM" id="SignalP"/>
    </source>
</evidence>
<dbReference type="GO" id="GO:1990834">
    <property type="term" value="P:response to odorant"/>
    <property type="evidence" value="ECO:0007669"/>
    <property type="project" value="TreeGrafter"/>
</dbReference>
<dbReference type="GO" id="GO:0030424">
    <property type="term" value="C:axon"/>
    <property type="evidence" value="ECO:0007669"/>
    <property type="project" value="TreeGrafter"/>
</dbReference>
<gene>
    <name evidence="2" type="ORF">PENTCL1PPCAC_2888</name>
</gene>
<comment type="caution">
    <text evidence="2">The sequence shown here is derived from an EMBL/GenBank/DDBJ whole genome shotgun (WGS) entry which is preliminary data.</text>
</comment>
<dbReference type="GO" id="GO:0042048">
    <property type="term" value="P:olfactory behavior"/>
    <property type="evidence" value="ECO:0007669"/>
    <property type="project" value="TreeGrafter"/>
</dbReference>